<dbReference type="SUPFAM" id="SSF50814">
    <property type="entry name" value="Lipocalins"/>
    <property type="match status" value="1"/>
</dbReference>
<dbReference type="AlphaFoldDB" id="A0A1R4KJ29"/>
<evidence type="ECO:0000313" key="2">
    <source>
        <dbReference type="Proteomes" id="UP000195611"/>
    </source>
</evidence>
<protein>
    <submittedName>
        <fullName evidence="1">DUF1934 domain-containing protein</fullName>
    </submittedName>
</protein>
<dbReference type="InterPro" id="IPR015231">
    <property type="entry name" value="DUF1934"/>
</dbReference>
<dbReference type="InterPro" id="IPR012674">
    <property type="entry name" value="Calycin"/>
</dbReference>
<organism evidence="1 2">
    <name type="scientific">Marinilactibacillus psychrotolerans 42ea</name>
    <dbReference type="NCBI Taxonomy" id="1255609"/>
    <lineage>
        <taxon>Bacteria</taxon>
        <taxon>Bacillati</taxon>
        <taxon>Bacillota</taxon>
        <taxon>Bacilli</taxon>
        <taxon>Lactobacillales</taxon>
        <taxon>Carnobacteriaceae</taxon>
        <taxon>Marinilactibacillus</taxon>
    </lineage>
</organism>
<dbReference type="EMBL" id="FUKW01000147">
    <property type="protein sequence ID" value="SJN44073.1"/>
    <property type="molecule type" value="Genomic_DNA"/>
</dbReference>
<dbReference type="GeneID" id="96912070"/>
<reference evidence="1 2" key="1">
    <citation type="submission" date="2017-02" db="EMBL/GenBank/DDBJ databases">
        <authorList>
            <person name="Peterson S.W."/>
        </authorList>
    </citation>
    <scope>NUCLEOTIDE SEQUENCE [LARGE SCALE GENOMIC DNA]</scope>
    <source>
        <strain evidence="1 2">42ea</strain>
    </source>
</reference>
<sequence length="147" mass="17052">MPSKELANGMPAEVVMETSYVQNEETHHHVFEEKGRVIYMNNSYYIRYEESHLNESAVPVTVKINPNGVVNLIRRGENMTRLTFSSDEITETQYKTPAGIMPIRIETQDLKVSYYDRPFAGRVAVDYRLHFNGELLGSYQIRLRFTT</sequence>
<dbReference type="RefSeq" id="WP_087059960.1">
    <property type="nucleotide sequence ID" value="NZ_FUKW01000147.1"/>
</dbReference>
<gene>
    <name evidence="1" type="ORF">FM115_10370</name>
</gene>
<evidence type="ECO:0000313" key="1">
    <source>
        <dbReference type="EMBL" id="SJN44073.1"/>
    </source>
</evidence>
<name>A0A1R4KJ29_9LACT</name>
<dbReference type="Gene3D" id="2.40.128.20">
    <property type="match status" value="1"/>
</dbReference>
<dbReference type="Pfam" id="PF09148">
    <property type="entry name" value="DUF1934"/>
    <property type="match status" value="1"/>
</dbReference>
<dbReference type="Proteomes" id="UP000195611">
    <property type="component" value="Unassembled WGS sequence"/>
</dbReference>
<accession>A0A1R4KJ29</accession>
<proteinExistence type="predicted"/>